<dbReference type="RefSeq" id="WP_109744228.1">
    <property type="nucleotide sequence ID" value="NZ_QGGO01000021.1"/>
</dbReference>
<sequence length="101" mass="11221">MAKFITSQDNPEEHEKAMGLVQNYQVSKKDNSIDAHFVSKAALQQFLDNPDFEAFKVHHARAEDGTRTVVLEGLNAKGESLNTFVSELPTCPPACNWTDIS</sequence>
<dbReference type="EMBL" id="QGGO01000021">
    <property type="protein sequence ID" value="PWK22153.1"/>
    <property type="molecule type" value="Genomic_DNA"/>
</dbReference>
<keyword evidence="2" id="KW-1185">Reference proteome</keyword>
<evidence type="ECO:0000313" key="2">
    <source>
        <dbReference type="Proteomes" id="UP000245489"/>
    </source>
</evidence>
<proteinExistence type="predicted"/>
<dbReference type="Proteomes" id="UP000245489">
    <property type="component" value="Unassembled WGS sequence"/>
</dbReference>
<organism evidence="1 2">
    <name type="scientific">Arcicella aurantiaca</name>
    <dbReference type="NCBI Taxonomy" id="591202"/>
    <lineage>
        <taxon>Bacteria</taxon>
        <taxon>Pseudomonadati</taxon>
        <taxon>Bacteroidota</taxon>
        <taxon>Cytophagia</taxon>
        <taxon>Cytophagales</taxon>
        <taxon>Flectobacillaceae</taxon>
        <taxon>Arcicella</taxon>
    </lineage>
</organism>
<protein>
    <submittedName>
        <fullName evidence="1">Uncharacterized protein</fullName>
    </submittedName>
</protein>
<dbReference type="AlphaFoldDB" id="A0A316E047"/>
<reference evidence="1 2" key="1">
    <citation type="submission" date="2018-05" db="EMBL/GenBank/DDBJ databases">
        <title>Genomic Encyclopedia of Archaeal and Bacterial Type Strains, Phase II (KMG-II): from individual species to whole genera.</title>
        <authorList>
            <person name="Goeker M."/>
        </authorList>
    </citation>
    <scope>NUCLEOTIDE SEQUENCE [LARGE SCALE GENOMIC DNA]</scope>
    <source>
        <strain evidence="1 2">DSM 22214</strain>
    </source>
</reference>
<evidence type="ECO:0000313" key="1">
    <source>
        <dbReference type="EMBL" id="PWK22153.1"/>
    </source>
</evidence>
<gene>
    <name evidence="1" type="ORF">LV89_03538</name>
</gene>
<accession>A0A316E047</accession>
<name>A0A316E047_9BACT</name>
<comment type="caution">
    <text evidence="1">The sequence shown here is derived from an EMBL/GenBank/DDBJ whole genome shotgun (WGS) entry which is preliminary data.</text>
</comment>